<dbReference type="Proteomes" id="UP000249016">
    <property type="component" value="Unassembled WGS sequence"/>
</dbReference>
<dbReference type="SUPFAM" id="SSF140931">
    <property type="entry name" value="Fic-like"/>
    <property type="match status" value="1"/>
</dbReference>
<evidence type="ECO:0000259" key="1">
    <source>
        <dbReference type="PROSITE" id="PS51459"/>
    </source>
</evidence>
<dbReference type="InterPro" id="IPR006440">
    <property type="entry name" value="Doc"/>
</dbReference>
<accession>A0A327NFN8</accession>
<feature type="domain" description="Fido" evidence="1">
    <location>
        <begin position="4"/>
        <end position="122"/>
    </location>
</feature>
<reference evidence="2 3" key="1">
    <citation type="submission" date="2018-06" db="EMBL/GenBank/DDBJ databases">
        <title>Spirosoma sp. HMF3257 Genome sequencing and assembly.</title>
        <authorList>
            <person name="Kang H."/>
            <person name="Cha I."/>
            <person name="Kim H."/>
            <person name="Kang J."/>
            <person name="Joh K."/>
        </authorList>
    </citation>
    <scope>NUCLEOTIDE SEQUENCE [LARGE SCALE GENOMIC DNA]</scope>
    <source>
        <strain evidence="2 3">HMF3257</strain>
    </source>
</reference>
<dbReference type="AlphaFoldDB" id="A0A327NFN8"/>
<comment type="caution">
    <text evidence="2">The sequence shown here is derived from an EMBL/GenBank/DDBJ whole genome shotgun (WGS) entry which is preliminary data.</text>
</comment>
<dbReference type="InterPro" id="IPR036597">
    <property type="entry name" value="Fido-like_dom_sf"/>
</dbReference>
<dbReference type="RefSeq" id="WP_111340924.1">
    <property type="nucleotide sequence ID" value="NZ_QLII01000001.1"/>
</dbReference>
<dbReference type="GO" id="GO:0016301">
    <property type="term" value="F:kinase activity"/>
    <property type="evidence" value="ECO:0007669"/>
    <property type="project" value="InterPro"/>
</dbReference>
<dbReference type="NCBIfam" id="TIGR01550">
    <property type="entry name" value="DOC_P1"/>
    <property type="match status" value="1"/>
</dbReference>
<keyword evidence="3" id="KW-1185">Reference proteome</keyword>
<dbReference type="Gene3D" id="1.20.120.1870">
    <property type="entry name" value="Fic/DOC protein, Fido domain"/>
    <property type="match status" value="1"/>
</dbReference>
<gene>
    <name evidence="2" type="ORF">HMF3257_06185</name>
</gene>
<sequence length="127" mass="13952">MIFLSLADVLALHERIIQQSGGSLGVRNREAVASALVQPFATFGGQELYPSLVDKAALAGYLLICNHPFVDGNKRIGHAVTEVILVLNGFEIVTDINEQEQMILQVADGAISREQFTDWLHQHIKSL</sequence>
<protein>
    <submittedName>
        <fullName evidence="2">Type II toxin-antitoxin system death-on-curing family toxin</fullName>
    </submittedName>
</protein>
<dbReference type="EMBL" id="QLII01000001">
    <property type="protein sequence ID" value="RAI74052.1"/>
    <property type="molecule type" value="Genomic_DNA"/>
</dbReference>
<proteinExistence type="predicted"/>
<evidence type="ECO:0000313" key="3">
    <source>
        <dbReference type="Proteomes" id="UP000249016"/>
    </source>
</evidence>
<dbReference type="PIRSF" id="PIRSF018297">
    <property type="entry name" value="Doc"/>
    <property type="match status" value="1"/>
</dbReference>
<dbReference type="PROSITE" id="PS51459">
    <property type="entry name" value="FIDO"/>
    <property type="match status" value="1"/>
</dbReference>
<dbReference type="PANTHER" id="PTHR39426:SF1">
    <property type="entry name" value="HOMOLOGY TO DEATH-ON-CURING PROTEIN OF PHAGE P1"/>
    <property type="match status" value="1"/>
</dbReference>
<organism evidence="2 3">
    <name type="scientific">Spirosoma telluris</name>
    <dbReference type="NCBI Taxonomy" id="2183553"/>
    <lineage>
        <taxon>Bacteria</taxon>
        <taxon>Pseudomonadati</taxon>
        <taxon>Bacteroidota</taxon>
        <taxon>Cytophagia</taxon>
        <taxon>Cytophagales</taxon>
        <taxon>Cytophagaceae</taxon>
        <taxon>Spirosoma</taxon>
    </lineage>
</organism>
<evidence type="ECO:0000313" key="2">
    <source>
        <dbReference type="EMBL" id="RAI74052.1"/>
    </source>
</evidence>
<dbReference type="Pfam" id="PF02661">
    <property type="entry name" value="Fic"/>
    <property type="match status" value="1"/>
</dbReference>
<dbReference type="InterPro" id="IPR053737">
    <property type="entry name" value="Type_II_TA_Toxin"/>
</dbReference>
<name>A0A327NFN8_9BACT</name>
<dbReference type="OrthoDB" id="9802752at2"/>
<dbReference type="InterPro" id="IPR003812">
    <property type="entry name" value="Fido"/>
</dbReference>
<dbReference type="PANTHER" id="PTHR39426">
    <property type="entry name" value="HOMOLOGY TO DEATH-ON-CURING PROTEIN OF PHAGE P1"/>
    <property type="match status" value="1"/>
</dbReference>